<dbReference type="PRINTS" id="PR00080">
    <property type="entry name" value="SDRFAMILY"/>
</dbReference>
<evidence type="ECO:0000256" key="2">
    <source>
        <dbReference type="ARBA" id="ARBA00022857"/>
    </source>
</evidence>
<sequence length="289" mass="31456">MASYNRVAAVTGGNKGIGLAIVRQLALQYPKSSFNSGPFLIYLTARNQERGEKALQDINDDAQLKKAKALKSDGGLAEIKYLPLDIDSQDSIKSFAEQIGKSHPKGIDFLINNAAVALDGFDADVVKKTLHSNYYGALELTKHLLPHMVDGGRFVHLASTASILDSKYSASIRKRFLEATETRQITDLMEEFTTAVEKNDYKSNWPGAAYKVSKAGLAGLTKTMALENGDRVLINCADPGYVNTDMTKGRGTKTPDEGAQLPVHLALGDIGGTHGKFWRHGEVSAWERV</sequence>
<dbReference type="InterPro" id="IPR036291">
    <property type="entry name" value="NAD(P)-bd_dom_sf"/>
</dbReference>
<evidence type="ECO:0000256" key="3">
    <source>
        <dbReference type="ARBA" id="ARBA00023002"/>
    </source>
</evidence>
<dbReference type="Pfam" id="PF00106">
    <property type="entry name" value="adh_short"/>
    <property type="match status" value="2"/>
</dbReference>
<reference evidence="5 6" key="1">
    <citation type="submission" date="2023-08" db="EMBL/GenBank/DDBJ databases">
        <title>Black Yeasts Isolated from many extreme environments.</title>
        <authorList>
            <person name="Coleine C."/>
            <person name="Stajich J.E."/>
            <person name="Selbmann L."/>
        </authorList>
    </citation>
    <scope>NUCLEOTIDE SEQUENCE [LARGE SCALE GENOMIC DNA]</scope>
    <source>
        <strain evidence="5 6">CCFEE 5910</strain>
    </source>
</reference>
<accession>A0AAN7Y857</accession>
<evidence type="ECO:0000256" key="4">
    <source>
        <dbReference type="RuleBase" id="RU000363"/>
    </source>
</evidence>
<dbReference type="PANTHER" id="PTHR43963">
    <property type="entry name" value="CARBONYL REDUCTASE 1-RELATED"/>
    <property type="match status" value="1"/>
</dbReference>
<dbReference type="InterPro" id="IPR002347">
    <property type="entry name" value="SDR_fam"/>
</dbReference>
<dbReference type="SUPFAM" id="SSF51735">
    <property type="entry name" value="NAD(P)-binding Rossmann-fold domains"/>
    <property type="match status" value="1"/>
</dbReference>
<dbReference type="PANTHER" id="PTHR43963:SF6">
    <property type="entry name" value="CHAIN DEHYDROGENASE FAMILY PROTEIN, PUTATIVE (AFU_ORTHOLOGUE AFUA_3G15350)-RELATED"/>
    <property type="match status" value="1"/>
</dbReference>
<keyword evidence="3" id="KW-0560">Oxidoreductase</keyword>
<dbReference type="EMBL" id="JAVRRJ010000002">
    <property type="protein sequence ID" value="KAK5088813.1"/>
    <property type="molecule type" value="Genomic_DNA"/>
</dbReference>
<gene>
    <name evidence="5" type="ORF">LTR05_003035</name>
</gene>
<dbReference type="GO" id="GO:0016491">
    <property type="term" value="F:oxidoreductase activity"/>
    <property type="evidence" value="ECO:0007669"/>
    <property type="project" value="UniProtKB-KW"/>
</dbReference>
<evidence type="ECO:0008006" key="7">
    <source>
        <dbReference type="Google" id="ProtNLM"/>
    </source>
</evidence>
<keyword evidence="2" id="KW-0521">NADP</keyword>
<comment type="similarity">
    <text evidence="1 4">Belongs to the short-chain dehydrogenases/reductases (SDR) family.</text>
</comment>
<dbReference type="PRINTS" id="PR00081">
    <property type="entry name" value="GDHRDH"/>
</dbReference>
<dbReference type="AlphaFoldDB" id="A0AAN7Y857"/>
<dbReference type="Gene3D" id="3.40.50.720">
    <property type="entry name" value="NAD(P)-binding Rossmann-like Domain"/>
    <property type="match status" value="1"/>
</dbReference>
<proteinExistence type="inferred from homology"/>
<evidence type="ECO:0000313" key="6">
    <source>
        <dbReference type="Proteomes" id="UP001309876"/>
    </source>
</evidence>
<name>A0AAN7Y857_9EURO</name>
<keyword evidence="6" id="KW-1185">Reference proteome</keyword>
<evidence type="ECO:0000313" key="5">
    <source>
        <dbReference type="EMBL" id="KAK5088813.1"/>
    </source>
</evidence>
<comment type="caution">
    <text evidence="5">The sequence shown here is derived from an EMBL/GenBank/DDBJ whole genome shotgun (WGS) entry which is preliminary data.</text>
</comment>
<organism evidence="5 6">
    <name type="scientific">Lithohypha guttulata</name>
    <dbReference type="NCBI Taxonomy" id="1690604"/>
    <lineage>
        <taxon>Eukaryota</taxon>
        <taxon>Fungi</taxon>
        <taxon>Dikarya</taxon>
        <taxon>Ascomycota</taxon>
        <taxon>Pezizomycotina</taxon>
        <taxon>Eurotiomycetes</taxon>
        <taxon>Chaetothyriomycetidae</taxon>
        <taxon>Chaetothyriales</taxon>
        <taxon>Trichomeriaceae</taxon>
        <taxon>Lithohypha</taxon>
    </lineage>
</organism>
<dbReference type="Proteomes" id="UP001309876">
    <property type="component" value="Unassembled WGS sequence"/>
</dbReference>
<protein>
    <recommendedName>
        <fullName evidence="7">Carbonyl reductase</fullName>
    </recommendedName>
</protein>
<evidence type="ECO:0000256" key="1">
    <source>
        <dbReference type="ARBA" id="ARBA00006484"/>
    </source>
</evidence>